<proteinExistence type="predicted"/>
<dbReference type="SUPFAM" id="SSF53474">
    <property type="entry name" value="alpha/beta-Hydrolases"/>
    <property type="match status" value="1"/>
</dbReference>
<gene>
    <name evidence="3" type="ORF">C1637_09300</name>
    <name evidence="2" type="ORF">EG342_10405</name>
</gene>
<reference evidence="3 4" key="1">
    <citation type="submission" date="2018-01" db="EMBL/GenBank/DDBJ databases">
        <title>Draft genome sequences of Chryseobacterium lactis NCTC11390, Chryseobacterium oncorhynchi 701B-08, and Chryseobacterium viscerum 687B-08.</title>
        <authorList>
            <person name="Jeong J.-J."/>
            <person name="Lee Y.J."/>
            <person name="Park B."/>
            <person name="Choi I.-G."/>
            <person name="Kim K.D."/>
        </authorList>
    </citation>
    <scope>NUCLEOTIDE SEQUENCE [LARGE SCALE GENOMIC DNA]</scope>
    <source>
        <strain evidence="3 4">NCTC11390</strain>
    </source>
</reference>
<name>A0A3G6RFP0_CHRLC</name>
<organism evidence="3 4">
    <name type="scientific">Chryseobacterium lactis</name>
    <dbReference type="NCBI Taxonomy" id="1241981"/>
    <lineage>
        <taxon>Bacteria</taxon>
        <taxon>Pseudomonadati</taxon>
        <taxon>Bacteroidota</taxon>
        <taxon>Flavobacteriia</taxon>
        <taxon>Flavobacteriales</taxon>
        <taxon>Weeksellaceae</taxon>
        <taxon>Chryseobacterium group</taxon>
        <taxon>Chryseobacterium</taxon>
    </lineage>
</organism>
<dbReference type="AlphaFoldDB" id="A0A3G6RFP0"/>
<dbReference type="KEGG" id="clac:EG342_10405"/>
<protein>
    <submittedName>
        <fullName evidence="3">Alpha/beta hydrolase</fullName>
    </submittedName>
</protein>
<dbReference type="Proteomes" id="UP000236262">
    <property type="component" value="Unassembled WGS sequence"/>
</dbReference>
<evidence type="ECO:0000313" key="2">
    <source>
        <dbReference type="EMBL" id="AZA82281.1"/>
    </source>
</evidence>
<dbReference type="PANTHER" id="PTHR43433">
    <property type="entry name" value="HYDROLASE, ALPHA/BETA FOLD FAMILY PROTEIN"/>
    <property type="match status" value="1"/>
</dbReference>
<sequence length="297" mass="33543">MEMEIVRIGEVDLAYEIFGMKTNNDIILISGLGSQMIRWENSFCSLLVGKGFRVIRFDNRDAGSSVFNSQKEINSKQNIEEQFSTLHENEIPYSLTDMVYDVIGLLDHLKIDKVHIAGRSMGGIIGQLMASFYPARVRTLTIIMSTSLHPALPPPDPEIMQIMMQPGTDPVVDKEQYIKEKIDFTEKISGTLYKPDHNRERTLIEEELQRLKTKNGIIRQLMAIGSWKYNPEILKEIKVPTLVIHGTDDLIFHPDCGKDIAASIPDSELILIEGMGHSIPTELYGLICKSIIDLAQK</sequence>
<evidence type="ECO:0000313" key="4">
    <source>
        <dbReference type="Proteomes" id="UP000236262"/>
    </source>
</evidence>
<dbReference type="EMBL" id="PPEH01000003">
    <property type="protein sequence ID" value="PNW14045.1"/>
    <property type="molecule type" value="Genomic_DNA"/>
</dbReference>
<dbReference type="RefSeq" id="WP_103291231.1">
    <property type="nucleotide sequence ID" value="NZ_CP033924.1"/>
</dbReference>
<dbReference type="Gene3D" id="3.40.50.1820">
    <property type="entry name" value="alpha/beta hydrolase"/>
    <property type="match status" value="1"/>
</dbReference>
<reference evidence="2 5" key="2">
    <citation type="submission" date="2018-11" db="EMBL/GenBank/DDBJ databases">
        <title>Proposal to divide the Flavobacteriaceae and reorganize its genera based on Amino Acid Identity values calculated from whole genome sequences.</title>
        <authorList>
            <person name="Nicholson A.C."/>
            <person name="Gulvik C.A."/>
            <person name="Whitney A.M."/>
            <person name="Humrighouse B.W."/>
            <person name="Bell M."/>
            <person name="Holmes B."/>
            <person name="Steigerwalt A.G."/>
            <person name="Villarma A."/>
            <person name="Sheth M."/>
            <person name="Batra D."/>
            <person name="Pryor J."/>
            <person name="Bernardet J.-F."/>
            <person name="Hugo C."/>
            <person name="Kampfer P."/>
            <person name="Newman J."/>
            <person name="McQuiston J.R."/>
        </authorList>
    </citation>
    <scope>NUCLEOTIDE SEQUENCE [LARGE SCALE GENOMIC DNA]</scope>
    <source>
        <strain evidence="2 5">KC_1864</strain>
    </source>
</reference>
<dbReference type="GO" id="GO:0046503">
    <property type="term" value="P:glycerolipid catabolic process"/>
    <property type="evidence" value="ECO:0007669"/>
    <property type="project" value="TreeGrafter"/>
</dbReference>
<dbReference type="GO" id="GO:0004806">
    <property type="term" value="F:triacylglycerol lipase activity"/>
    <property type="evidence" value="ECO:0007669"/>
    <property type="project" value="TreeGrafter"/>
</dbReference>
<dbReference type="PANTHER" id="PTHR43433:SF5">
    <property type="entry name" value="AB HYDROLASE-1 DOMAIN-CONTAINING PROTEIN"/>
    <property type="match status" value="1"/>
</dbReference>
<dbReference type="Proteomes" id="UP000279972">
    <property type="component" value="Chromosome"/>
</dbReference>
<dbReference type="EMBL" id="CP033924">
    <property type="protein sequence ID" value="AZA82281.1"/>
    <property type="molecule type" value="Genomic_DNA"/>
</dbReference>
<feature type="domain" description="AB hydrolase-1" evidence="1">
    <location>
        <begin position="26"/>
        <end position="279"/>
    </location>
</feature>
<evidence type="ECO:0000259" key="1">
    <source>
        <dbReference type="Pfam" id="PF00561"/>
    </source>
</evidence>
<dbReference type="InterPro" id="IPR000073">
    <property type="entry name" value="AB_hydrolase_1"/>
</dbReference>
<accession>A0A3G6RFP0</accession>
<dbReference type="Pfam" id="PF00561">
    <property type="entry name" value="Abhydrolase_1"/>
    <property type="match status" value="1"/>
</dbReference>
<dbReference type="OrthoDB" id="9780932at2"/>
<dbReference type="InterPro" id="IPR029058">
    <property type="entry name" value="AB_hydrolase_fold"/>
</dbReference>
<dbReference type="InterPro" id="IPR050471">
    <property type="entry name" value="AB_hydrolase"/>
</dbReference>
<evidence type="ECO:0000313" key="3">
    <source>
        <dbReference type="EMBL" id="PNW14045.1"/>
    </source>
</evidence>
<keyword evidence="5" id="KW-1185">Reference proteome</keyword>
<evidence type="ECO:0000313" key="5">
    <source>
        <dbReference type="Proteomes" id="UP000279972"/>
    </source>
</evidence>
<keyword evidence="3" id="KW-0378">Hydrolase</keyword>